<keyword evidence="2" id="KW-1185">Reference proteome</keyword>
<dbReference type="EMBL" id="ML214010">
    <property type="protein sequence ID" value="TFK31032.1"/>
    <property type="molecule type" value="Genomic_DNA"/>
</dbReference>
<dbReference type="AlphaFoldDB" id="A0A5C3LEA6"/>
<sequence>MPVAFYKEKQARRGTSERTFVQSIDISLAEIGVFGNTRARVGSLIDQAHTLS</sequence>
<dbReference type="Proteomes" id="UP000308652">
    <property type="component" value="Unassembled WGS sequence"/>
</dbReference>
<evidence type="ECO:0000313" key="2">
    <source>
        <dbReference type="Proteomes" id="UP000308652"/>
    </source>
</evidence>
<name>A0A5C3LEA6_9AGAR</name>
<proteinExistence type="predicted"/>
<accession>A0A5C3LEA6</accession>
<reference evidence="1 2" key="1">
    <citation type="journal article" date="2019" name="Nat. Ecol. Evol.">
        <title>Megaphylogeny resolves global patterns of mushroom evolution.</title>
        <authorList>
            <person name="Varga T."/>
            <person name="Krizsan K."/>
            <person name="Foldi C."/>
            <person name="Dima B."/>
            <person name="Sanchez-Garcia M."/>
            <person name="Sanchez-Ramirez S."/>
            <person name="Szollosi G.J."/>
            <person name="Szarkandi J.G."/>
            <person name="Papp V."/>
            <person name="Albert L."/>
            <person name="Andreopoulos W."/>
            <person name="Angelini C."/>
            <person name="Antonin V."/>
            <person name="Barry K.W."/>
            <person name="Bougher N.L."/>
            <person name="Buchanan P."/>
            <person name="Buyck B."/>
            <person name="Bense V."/>
            <person name="Catcheside P."/>
            <person name="Chovatia M."/>
            <person name="Cooper J."/>
            <person name="Damon W."/>
            <person name="Desjardin D."/>
            <person name="Finy P."/>
            <person name="Geml J."/>
            <person name="Haridas S."/>
            <person name="Hughes K."/>
            <person name="Justo A."/>
            <person name="Karasinski D."/>
            <person name="Kautmanova I."/>
            <person name="Kiss B."/>
            <person name="Kocsube S."/>
            <person name="Kotiranta H."/>
            <person name="LaButti K.M."/>
            <person name="Lechner B.E."/>
            <person name="Liimatainen K."/>
            <person name="Lipzen A."/>
            <person name="Lukacs Z."/>
            <person name="Mihaltcheva S."/>
            <person name="Morgado L.N."/>
            <person name="Niskanen T."/>
            <person name="Noordeloos M.E."/>
            <person name="Ohm R.A."/>
            <person name="Ortiz-Santana B."/>
            <person name="Ovrebo C."/>
            <person name="Racz N."/>
            <person name="Riley R."/>
            <person name="Savchenko A."/>
            <person name="Shiryaev A."/>
            <person name="Soop K."/>
            <person name="Spirin V."/>
            <person name="Szebenyi C."/>
            <person name="Tomsovsky M."/>
            <person name="Tulloss R.E."/>
            <person name="Uehling J."/>
            <person name="Grigoriev I.V."/>
            <person name="Vagvolgyi C."/>
            <person name="Papp T."/>
            <person name="Martin F.M."/>
            <person name="Miettinen O."/>
            <person name="Hibbett D.S."/>
            <person name="Nagy L.G."/>
        </authorList>
    </citation>
    <scope>NUCLEOTIDE SEQUENCE [LARGE SCALE GENOMIC DNA]</scope>
    <source>
        <strain evidence="1 2">CBS 166.37</strain>
    </source>
</reference>
<gene>
    <name evidence="1" type="ORF">BDQ12DRAFT_729986</name>
</gene>
<protein>
    <submittedName>
        <fullName evidence="1">Uncharacterized protein</fullName>
    </submittedName>
</protein>
<evidence type="ECO:0000313" key="1">
    <source>
        <dbReference type="EMBL" id="TFK31032.1"/>
    </source>
</evidence>
<dbReference type="OrthoDB" id="2154985at2759"/>
<organism evidence="1 2">
    <name type="scientific">Crucibulum laeve</name>
    <dbReference type="NCBI Taxonomy" id="68775"/>
    <lineage>
        <taxon>Eukaryota</taxon>
        <taxon>Fungi</taxon>
        <taxon>Dikarya</taxon>
        <taxon>Basidiomycota</taxon>
        <taxon>Agaricomycotina</taxon>
        <taxon>Agaricomycetes</taxon>
        <taxon>Agaricomycetidae</taxon>
        <taxon>Agaricales</taxon>
        <taxon>Agaricineae</taxon>
        <taxon>Nidulariaceae</taxon>
        <taxon>Crucibulum</taxon>
    </lineage>
</organism>